<accession>A0AAE3SDV7</accession>
<gene>
    <name evidence="2" type="ORF">OM075_03300</name>
</gene>
<dbReference type="AlphaFoldDB" id="A0AAE3SDV7"/>
<evidence type="ECO:0000313" key="2">
    <source>
        <dbReference type="EMBL" id="MCW3785476.1"/>
    </source>
</evidence>
<dbReference type="Proteomes" id="UP001209229">
    <property type="component" value="Unassembled WGS sequence"/>
</dbReference>
<dbReference type="RefSeq" id="WP_301189047.1">
    <property type="nucleotide sequence ID" value="NZ_JAPDPJ010000003.1"/>
</dbReference>
<reference evidence="2" key="1">
    <citation type="submission" date="2022-10" db="EMBL/GenBank/DDBJ databases">
        <authorList>
            <person name="Yu W.X."/>
        </authorList>
    </citation>
    <scope>NUCLEOTIDE SEQUENCE</scope>
    <source>
        <strain evidence="2">AAT</strain>
    </source>
</reference>
<dbReference type="PANTHER" id="PTHR35535:SF1">
    <property type="entry name" value="HEAT SHOCK PROTEIN HSLJ"/>
    <property type="match status" value="1"/>
</dbReference>
<dbReference type="PROSITE" id="PS51257">
    <property type="entry name" value="PROKAR_LIPOPROTEIN"/>
    <property type="match status" value="1"/>
</dbReference>
<dbReference type="Gene3D" id="2.40.128.270">
    <property type="match status" value="1"/>
</dbReference>
<dbReference type="InterPro" id="IPR053147">
    <property type="entry name" value="Hsp_HslJ-like"/>
</dbReference>
<name>A0AAE3SDV7_9BACT</name>
<evidence type="ECO:0000313" key="3">
    <source>
        <dbReference type="Proteomes" id="UP001209229"/>
    </source>
</evidence>
<sequence>MKQHYIFIFVLIISVLSCKMQDTKQSAIKGSSLNTEKLSNTKGYEMQIKGIDFSAGGIDSDWSLEIDFDQKVKFTSAELSKDIVISVNTSINQIDGEGTYCEFTKGGKVIRVRITKNENPFLSSEDRKPYAVNVEVKAASDSEFVSYTGQGEYYGSLVLHDIWGLDSINDKSVSAYQCEKRPYVEIHLDNNRINGFLGCNTFGSKVYFGLNTISIHHLMSTKMACLNSNIEDDFAGALSNHTYKYKVENGVLTLWNDSEKLIFKKMD</sequence>
<dbReference type="PANTHER" id="PTHR35535">
    <property type="entry name" value="HEAT SHOCK PROTEIN HSLJ"/>
    <property type="match status" value="1"/>
</dbReference>
<proteinExistence type="predicted"/>
<feature type="domain" description="DUF306" evidence="1">
    <location>
        <begin position="161"/>
        <end position="259"/>
    </location>
</feature>
<dbReference type="EMBL" id="JAPDPJ010000003">
    <property type="protein sequence ID" value="MCW3785476.1"/>
    <property type="molecule type" value="Genomic_DNA"/>
</dbReference>
<comment type="caution">
    <text evidence="2">The sequence shown here is derived from an EMBL/GenBank/DDBJ whole genome shotgun (WGS) entry which is preliminary data.</text>
</comment>
<dbReference type="InterPro" id="IPR038670">
    <property type="entry name" value="HslJ-like_sf"/>
</dbReference>
<dbReference type="InterPro" id="IPR005184">
    <property type="entry name" value="DUF306_Meta_HslJ"/>
</dbReference>
<evidence type="ECO:0000259" key="1">
    <source>
        <dbReference type="Pfam" id="PF03724"/>
    </source>
</evidence>
<keyword evidence="3" id="KW-1185">Reference proteome</keyword>
<organism evidence="2 3">
    <name type="scientific">Plebeiibacterium sediminum</name>
    <dbReference type="NCBI Taxonomy" id="2992112"/>
    <lineage>
        <taxon>Bacteria</taxon>
        <taxon>Pseudomonadati</taxon>
        <taxon>Bacteroidota</taxon>
        <taxon>Bacteroidia</taxon>
        <taxon>Marinilabiliales</taxon>
        <taxon>Marinilabiliaceae</taxon>
        <taxon>Plebeiibacterium</taxon>
    </lineage>
</organism>
<dbReference type="Pfam" id="PF03724">
    <property type="entry name" value="META"/>
    <property type="match status" value="1"/>
</dbReference>
<protein>
    <submittedName>
        <fullName evidence="2">META domain-containing protein</fullName>
    </submittedName>
</protein>